<dbReference type="PROSITE" id="PS50011">
    <property type="entry name" value="PROTEIN_KINASE_DOM"/>
    <property type="match status" value="1"/>
</dbReference>
<dbReference type="Proteomes" id="UP000186136">
    <property type="component" value="Unassembled WGS sequence"/>
</dbReference>
<dbReference type="SUPFAM" id="SSF56112">
    <property type="entry name" value="Protein kinase-like (PK-like)"/>
    <property type="match status" value="1"/>
</dbReference>
<dbReference type="PANTHER" id="PTHR24055">
    <property type="entry name" value="MITOGEN-ACTIVATED PROTEIN KINASE"/>
    <property type="match status" value="1"/>
</dbReference>
<dbReference type="OrthoDB" id="2158884at2759"/>
<keyword evidence="2" id="KW-0547">Nucleotide-binding</keyword>
<evidence type="ECO:0000256" key="3">
    <source>
        <dbReference type="ARBA" id="ARBA00022840"/>
    </source>
</evidence>
<dbReference type="GO" id="GO:0004674">
    <property type="term" value="F:protein serine/threonine kinase activity"/>
    <property type="evidence" value="ECO:0007669"/>
    <property type="project" value="UniProtKB-KW"/>
</dbReference>
<feature type="region of interest" description="Disordered" evidence="4">
    <location>
        <begin position="621"/>
        <end position="686"/>
    </location>
</feature>
<keyword evidence="1" id="KW-0418">Kinase</keyword>
<dbReference type="InterPro" id="IPR011009">
    <property type="entry name" value="Kinase-like_dom_sf"/>
</dbReference>
<keyword evidence="1" id="KW-0723">Serine/threonine-protein kinase</keyword>
<dbReference type="Pfam" id="PF00069">
    <property type="entry name" value="Pkinase"/>
    <property type="match status" value="1"/>
</dbReference>
<feature type="domain" description="Protein kinase" evidence="5">
    <location>
        <begin position="25"/>
        <end position="395"/>
    </location>
</feature>
<dbReference type="SMART" id="SM00220">
    <property type="entry name" value="S_TKc"/>
    <property type="match status" value="1"/>
</dbReference>
<dbReference type="Gene3D" id="3.30.200.20">
    <property type="entry name" value="Phosphorylase Kinase, domain 1"/>
    <property type="match status" value="1"/>
</dbReference>
<dbReference type="PROSITE" id="PS00108">
    <property type="entry name" value="PROTEIN_KINASE_ST"/>
    <property type="match status" value="1"/>
</dbReference>
<reference evidence="6 7" key="1">
    <citation type="submission" date="2016-08" db="EMBL/GenBank/DDBJ databases">
        <title>Whole genome shotgun sequence of Pichia membranifaciens KS47-1.</title>
        <authorList>
            <person name="Konishi M."/>
            <person name="Ishida M."/>
            <person name="Arakawa T."/>
            <person name="Kato Y."/>
            <person name="Horiuchi J."/>
        </authorList>
    </citation>
    <scope>NUCLEOTIDE SEQUENCE [LARGE SCALE GENOMIC DNA]</scope>
    <source>
        <strain evidence="6 7">KS47-1</strain>
    </source>
</reference>
<sequence length="755" mass="86273">MSSLDIQQYGTDLVQIPVKSLSSRYHQISNLGSGSFGMVALYKVKNGILDSLVEEMMNFPGTLLSPSSINYKYSNDLVAIKTMNKKLKKLTDYSKVKEIQFIFSVDTHFNLVQIIDVFIDRTYLKLNIVMENMDQNLYQLMKMRKGNVFSPRTLKSILSQLLSAILHIHKHLFFHRDVKPENILVMQNLNFFGSRQNIPSNQRNNSYIIKLADYGLARHSRNDKPFTAYVSTRWYRSPEILLRQGYYSFPVDIWAFGCVAVECATFCPLFPGANELDQCCKIMEFLGNPNKSFQLSALQNSNYSYSSYKTNSNNNNYNYGPMVPFGGFWDDAKDLALKLGLVFPKNFGYRLENVIIRKDFSLHEKKDFFQMVKSCLTWDPNKRATAFGLLHSPYFEDTMCGIENQKENEITIDPIIVNTNDNVTGTSAINSNKNTGKIDFSMKRSMVFAGIPTTNIATNNNRNNTLVSNQYVFKKKAAPNVKQIDSKNENSSLNQNINLSHPGLGIKNKFDMINTTNLLKTFNNQHPQESYDHNNHITAIETDNSMMQLASDPIEDYVTIFPHDANVSELRNNNSNSYDLVSSRLEKLDNLYDENNNFRKNDSFKELDLAHIDRILNEEDSENESSLINRHGKPINDKKYNVDESSNIGGLCGDLDNGNDVDTVGDRDGEEEVEDDDEEDEDEDETENELLSLELGKVSLYLQDPNTHMKPADSEISINNSTNQGNYDLIDEINYALDDEYQIKHINLYSWDGHS</sequence>
<dbReference type="InterPro" id="IPR008271">
    <property type="entry name" value="Ser/Thr_kinase_AS"/>
</dbReference>
<keyword evidence="7" id="KW-1185">Reference proteome</keyword>
<dbReference type="EMBL" id="BDGI01000036">
    <property type="protein sequence ID" value="GAV27481.1"/>
    <property type="molecule type" value="Genomic_DNA"/>
</dbReference>
<dbReference type="GO" id="GO:0005524">
    <property type="term" value="F:ATP binding"/>
    <property type="evidence" value="ECO:0007669"/>
    <property type="project" value="UniProtKB-KW"/>
</dbReference>
<keyword evidence="1" id="KW-0808">Transferase</keyword>
<dbReference type="AlphaFoldDB" id="A0A1Q2YDA0"/>
<evidence type="ECO:0000313" key="7">
    <source>
        <dbReference type="Proteomes" id="UP000186136"/>
    </source>
</evidence>
<feature type="compositionally biased region" description="Acidic residues" evidence="4">
    <location>
        <begin position="668"/>
        <end position="686"/>
    </location>
</feature>
<evidence type="ECO:0000256" key="1">
    <source>
        <dbReference type="ARBA" id="ARBA00022527"/>
    </source>
</evidence>
<evidence type="ECO:0000256" key="2">
    <source>
        <dbReference type="ARBA" id="ARBA00022741"/>
    </source>
</evidence>
<name>A0A1Q2YDA0_9ASCO</name>
<accession>A0A1Q2YDA0</accession>
<protein>
    <recommendedName>
        <fullName evidence="5">Protein kinase domain-containing protein</fullName>
    </recommendedName>
</protein>
<evidence type="ECO:0000256" key="4">
    <source>
        <dbReference type="SAM" id="MobiDB-lite"/>
    </source>
</evidence>
<evidence type="ECO:0000259" key="5">
    <source>
        <dbReference type="PROSITE" id="PS50011"/>
    </source>
</evidence>
<keyword evidence="3" id="KW-0067">ATP-binding</keyword>
<proteinExistence type="predicted"/>
<dbReference type="InterPro" id="IPR050117">
    <property type="entry name" value="MAPK"/>
</dbReference>
<organism evidence="6 7">
    <name type="scientific">Pichia membranifaciens</name>
    <dbReference type="NCBI Taxonomy" id="4926"/>
    <lineage>
        <taxon>Eukaryota</taxon>
        <taxon>Fungi</taxon>
        <taxon>Dikarya</taxon>
        <taxon>Ascomycota</taxon>
        <taxon>Saccharomycotina</taxon>
        <taxon>Pichiomycetes</taxon>
        <taxon>Pichiales</taxon>
        <taxon>Pichiaceae</taxon>
        <taxon>Pichia</taxon>
    </lineage>
</organism>
<evidence type="ECO:0000313" key="6">
    <source>
        <dbReference type="EMBL" id="GAV27481.1"/>
    </source>
</evidence>
<feature type="compositionally biased region" description="Low complexity" evidence="4">
    <location>
        <begin position="653"/>
        <end position="662"/>
    </location>
</feature>
<comment type="caution">
    <text evidence="6">The sequence shown here is derived from an EMBL/GenBank/DDBJ whole genome shotgun (WGS) entry which is preliminary data.</text>
</comment>
<dbReference type="InterPro" id="IPR000719">
    <property type="entry name" value="Prot_kinase_dom"/>
</dbReference>
<gene>
    <name evidence="6" type="ORF">PMKS-000949</name>
</gene>
<dbReference type="Gene3D" id="1.10.510.10">
    <property type="entry name" value="Transferase(Phosphotransferase) domain 1"/>
    <property type="match status" value="1"/>
</dbReference>